<dbReference type="AlphaFoldDB" id="X0T2A6"/>
<dbReference type="EMBL" id="BARS01000768">
    <property type="protein sequence ID" value="GAF82317.1"/>
    <property type="molecule type" value="Genomic_DNA"/>
</dbReference>
<dbReference type="InterPro" id="IPR010843">
    <property type="entry name" value="Uncharacterised_AroM"/>
</dbReference>
<accession>X0T2A6</accession>
<protein>
    <recommendedName>
        <fullName evidence="2">AroM protein</fullName>
    </recommendedName>
</protein>
<name>X0T2A6_9ZZZZ</name>
<reference evidence="1" key="1">
    <citation type="journal article" date="2014" name="Front. Microbiol.">
        <title>High frequency of phylogenetically diverse reductive dehalogenase-homologous genes in deep subseafloor sedimentary metagenomes.</title>
        <authorList>
            <person name="Kawai M."/>
            <person name="Futagami T."/>
            <person name="Toyoda A."/>
            <person name="Takaki Y."/>
            <person name="Nishi S."/>
            <person name="Hori S."/>
            <person name="Arai W."/>
            <person name="Tsubouchi T."/>
            <person name="Morono Y."/>
            <person name="Uchiyama I."/>
            <person name="Ito T."/>
            <person name="Fujiyama A."/>
            <person name="Inagaki F."/>
            <person name="Takami H."/>
        </authorList>
    </citation>
    <scope>NUCLEOTIDE SEQUENCE</scope>
    <source>
        <strain evidence="1">Expedition CK06-06</strain>
    </source>
</reference>
<dbReference type="Pfam" id="PF07302">
    <property type="entry name" value="AroM"/>
    <property type="match status" value="1"/>
</dbReference>
<proteinExistence type="predicted"/>
<organism evidence="1">
    <name type="scientific">marine sediment metagenome</name>
    <dbReference type="NCBI Taxonomy" id="412755"/>
    <lineage>
        <taxon>unclassified sequences</taxon>
        <taxon>metagenomes</taxon>
        <taxon>ecological metagenomes</taxon>
    </lineage>
</organism>
<sequence length="220" mass="23486">MTIGQSPISDVVAELERIIKDSRTSQTVTFLQKGALDGLTADEIAGLRPTEEKDHLVTKLRNGTEVAVDKHGICPRVQQAILDLNGEGADIIALLCSDQFPPLRSEAPLILPANLLSGVLSSISINGKLGVIVPSEKQVGATIVVYQELGFEPIVVGASPYANGNEILNAANGLREEVALVVMDCFGYNLEMKSRVSQITGAPVILVRSLLAWTLSECLQ</sequence>
<comment type="caution">
    <text evidence="1">The sequence shown here is derived from an EMBL/GenBank/DDBJ whole genome shotgun (WGS) entry which is preliminary data.</text>
</comment>
<gene>
    <name evidence="1" type="ORF">S01H1_01712</name>
</gene>
<evidence type="ECO:0000313" key="1">
    <source>
        <dbReference type="EMBL" id="GAF82317.1"/>
    </source>
</evidence>
<evidence type="ECO:0008006" key="2">
    <source>
        <dbReference type="Google" id="ProtNLM"/>
    </source>
</evidence>